<protein>
    <submittedName>
        <fullName evidence="3">T9SS type A sorting domain-containing protein</fullName>
    </submittedName>
</protein>
<keyword evidence="4" id="KW-1185">Reference proteome</keyword>
<keyword evidence="1" id="KW-0732">Signal</keyword>
<dbReference type="EMBL" id="JADOET010000002">
    <property type="protein sequence ID" value="MBF8149130.1"/>
    <property type="molecule type" value="Genomic_DNA"/>
</dbReference>
<evidence type="ECO:0000259" key="2">
    <source>
        <dbReference type="Pfam" id="PF18962"/>
    </source>
</evidence>
<reference evidence="3 4" key="1">
    <citation type="submission" date="2020-11" db="EMBL/GenBank/DDBJ databases">
        <title>Winogradskyella marina sp. nov., isolated from marine sediment.</title>
        <authorList>
            <person name="Bo J."/>
            <person name="Wang S."/>
            <person name="Song X."/>
            <person name="Du Z."/>
        </authorList>
    </citation>
    <scope>NUCLEOTIDE SEQUENCE [LARGE SCALE GENOMIC DNA]</scope>
    <source>
        <strain evidence="3 4">F6397</strain>
    </source>
</reference>
<evidence type="ECO:0000313" key="3">
    <source>
        <dbReference type="EMBL" id="MBF8149130.1"/>
    </source>
</evidence>
<evidence type="ECO:0000313" key="4">
    <source>
        <dbReference type="Proteomes" id="UP000611215"/>
    </source>
</evidence>
<gene>
    <name evidence="3" type="ORF">ITJ86_04435</name>
</gene>
<sequence length="67" mass="7766">MLKNYDTTKHIQKINLFSITGQSLKRWGAQSEINLSQFAAEIYFVKITTGDNQTMIKRVVKNSCHLY</sequence>
<evidence type="ECO:0000256" key="1">
    <source>
        <dbReference type="ARBA" id="ARBA00022729"/>
    </source>
</evidence>
<proteinExistence type="predicted"/>
<comment type="caution">
    <text evidence="3">The sequence shown here is derived from an EMBL/GenBank/DDBJ whole genome shotgun (WGS) entry which is preliminary data.</text>
</comment>
<dbReference type="Proteomes" id="UP000611215">
    <property type="component" value="Unassembled WGS sequence"/>
</dbReference>
<dbReference type="InterPro" id="IPR026444">
    <property type="entry name" value="Secre_tail"/>
</dbReference>
<feature type="domain" description="Secretion system C-terminal sorting" evidence="2">
    <location>
        <begin position="9"/>
        <end position="59"/>
    </location>
</feature>
<name>A0ABS0EI13_9FLAO</name>
<dbReference type="RefSeq" id="WP_195870403.1">
    <property type="nucleotide sequence ID" value="NZ_JADOET010000002.1"/>
</dbReference>
<organism evidence="3 4">
    <name type="scientific">Winogradskyella marina</name>
    <dbReference type="NCBI Taxonomy" id="2785530"/>
    <lineage>
        <taxon>Bacteria</taxon>
        <taxon>Pseudomonadati</taxon>
        <taxon>Bacteroidota</taxon>
        <taxon>Flavobacteriia</taxon>
        <taxon>Flavobacteriales</taxon>
        <taxon>Flavobacteriaceae</taxon>
        <taxon>Winogradskyella</taxon>
    </lineage>
</organism>
<dbReference type="Pfam" id="PF18962">
    <property type="entry name" value="Por_Secre_tail"/>
    <property type="match status" value="1"/>
</dbReference>
<dbReference type="NCBIfam" id="TIGR04183">
    <property type="entry name" value="Por_Secre_tail"/>
    <property type="match status" value="1"/>
</dbReference>
<accession>A0ABS0EI13</accession>